<dbReference type="EMBL" id="MARB01000013">
    <property type="protein sequence ID" value="ODJ87250.1"/>
    <property type="molecule type" value="Genomic_DNA"/>
</dbReference>
<reference evidence="1 2" key="1">
    <citation type="submission" date="2016-06" db="EMBL/GenBank/DDBJ databases">
        <title>Genome sequence of endosymbiont of Candidatus Endolucinida thiodiazotropha.</title>
        <authorList>
            <person name="Poehlein A."/>
            <person name="Koenig S."/>
            <person name="Heiden S.E."/>
            <person name="Thuermer A."/>
            <person name="Voget S."/>
            <person name="Daniel R."/>
            <person name="Markert S."/>
            <person name="Gros O."/>
            <person name="Schweder T."/>
        </authorList>
    </citation>
    <scope>NUCLEOTIDE SEQUENCE [LARGE SCALE GENOMIC DNA]</scope>
    <source>
        <strain evidence="1 2">COS</strain>
    </source>
</reference>
<evidence type="ECO:0000313" key="2">
    <source>
        <dbReference type="Proteomes" id="UP000094769"/>
    </source>
</evidence>
<gene>
    <name evidence="1" type="ORF">CODIS_25020</name>
</gene>
<evidence type="ECO:0000313" key="1">
    <source>
        <dbReference type="EMBL" id="ODJ87250.1"/>
    </source>
</evidence>
<protein>
    <submittedName>
        <fullName evidence="1">Uncharacterized protein</fullName>
    </submittedName>
</protein>
<dbReference type="Proteomes" id="UP000094769">
    <property type="component" value="Unassembled WGS sequence"/>
</dbReference>
<keyword evidence="2" id="KW-1185">Reference proteome</keyword>
<accession>A0A7Z1AEQ6</accession>
<proteinExistence type="predicted"/>
<comment type="caution">
    <text evidence="1">The sequence shown here is derived from an EMBL/GenBank/DDBJ whole genome shotgun (WGS) entry which is preliminary data.</text>
</comment>
<organism evidence="1 2">
    <name type="scientific">Candidatus Thiodiazotropha endolucinida</name>
    <dbReference type="NCBI Taxonomy" id="1655433"/>
    <lineage>
        <taxon>Bacteria</taxon>
        <taxon>Pseudomonadati</taxon>
        <taxon>Pseudomonadota</taxon>
        <taxon>Gammaproteobacteria</taxon>
        <taxon>Chromatiales</taxon>
        <taxon>Sedimenticolaceae</taxon>
        <taxon>Candidatus Thiodiazotropha</taxon>
    </lineage>
</organism>
<dbReference type="OrthoDB" id="5624469at2"/>
<sequence length="109" mass="12436">MQLNLIIDDWSMDLKIPDGYLEAMRTSFDNMDKDMDRGWQIGQRWVKNPNPIQRCQLVAGKLLTALESDNEQLALMMGGYILSRMPNVKQVVIDNTGVPEETSFNTQTS</sequence>
<dbReference type="AlphaFoldDB" id="A0A7Z1AEQ6"/>
<name>A0A7Z1AEQ6_9GAMM</name>
<dbReference type="RefSeq" id="WP_069125312.1">
    <property type="nucleotide sequence ID" value="NZ_MARB01000013.1"/>
</dbReference>